<dbReference type="InterPro" id="IPR017439">
    <property type="entry name" value="Amidohydrolase"/>
</dbReference>
<sequence>MTNRDIADLTEWRRVLHAAPNLSGDEAETARRVVSMLGAAGPDQIIGGLGGHGVAAVFEGAGDGPKVMIRCELDGLPIEDKAEVAHRSTVEGRGHLCGHDGHMAICAGVARLLARERPASGRVVLLFQPAEEDGSGAARVLADPQFAALRPDYAFALHNLPGLALGAAAVAEGPMACASRGLRIVLGGRTAHASQPETGHSPVPAIARLIDGLAGMGAGDWPQARDFARVTVTHVRAGEPAFGIAPGHGEVWITLRTQRDERMQALVAEVEEVIRGCADGLAVEITHHDVFRHSTNDADATRILARAIETEGLVQADIPLPMRWSEDFGLFGDVARSAMFLLGSGEDCPPLHDGYYDFPDDLIPLGSRVFFRAIKSILG</sequence>
<dbReference type="PIRSF" id="PIRSF005962">
    <property type="entry name" value="Pept_M20D_amidohydro"/>
    <property type="match status" value="1"/>
</dbReference>
<dbReference type="Pfam" id="PF01546">
    <property type="entry name" value="Peptidase_M20"/>
    <property type="match status" value="1"/>
</dbReference>
<dbReference type="NCBIfam" id="TIGR01891">
    <property type="entry name" value="amidohydrolases"/>
    <property type="match status" value="1"/>
</dbReference>
<keyword evidence="1" id="KW-0378">Hydrolase</keyword>
<evidence type="ECO:0000259" key="2">
    <source>
        <dbReference type="Pfam" id="PF07687"/>
    </source>
</evidence>
<evidence type="ECO:0000256" key="1">
    <source>
        <dbReference type="ARBA" id="ARBA00022801"/>
    </source>
</evidence>
<accession>A0ABS6T6P2</accession>
<gene>
    <name evidence="3" type="ORF">KJP28_15565</name>
</gene>
<protein>
    <submittedName>
        <fullName evidence="3">Amidohydrolase</fullName>
    </submittedName>
</protein>
<keyword evidence="4" id="KW-1185">Reference proteome</keyword>
<proteinExistence type="predicted"/>
<dbReference type="InterPro" id="IPR011650">
    <property type="entry name" value="Peptidase_M20_dimer"/>
</dbReference>
<evidence type="ECO:0000313" key="4">
    <source>
        <dbReference type="Proteomes" id="UP000756530"/>
    </source>
</evidence>
<organism evidence="3 4">
    <name type="scientific">Maritimibacter dapengensis</name>
    <dbReference type="NCBI Taxonomy" id="2836868"/>
    <lineage>
        <taxon>Bacteria</taxon>
        <taxon>Pseudomonadati</taxon>
        <taxon>Pseudomonadota</taxon>
        <taxon>Alphaproteobacteria</taxon>
        <taxon>Rhodobacterales</taxon>
        <taxon>Roseobacteraceae</taxon>
        <taxon>Maritimibacter</taxon>
    </lineage>
</organism>
<name>A0ABS6T6P2_9RHOB</name>
<dbReference type="Pfam" id="PF07687">
    <property type="entry name" value="M20_dimer"/>
    <property type="match status" value="1"/>
</dbReference>
<dbReference type="InterPro" id="IPR002933">
    <property type="entry name" value="Peptidase_M20"/>
</dbReference>
<evidence type="ECO:0000313" key="3">
    <source>
        <dbReference type="EMBL" id="MBV7380343.1"/>
    </source>
</evidence>
<dbReference type="Proteomes" id="UP000756530">
    <property type="component" value="Unassembled WGS sequence"/>
</dbReference>
<feature type="domain" description="Peptidase M20 dimerisation" evidence="2">
    <location>
        <begin position="181"/>
        <end position="275"/>
    </location>
</feature>
<comment type="caution">
    <text evidence="3">The sequence shown here is derived from an EMBL/GenBank/DDBJ whole genome shotgun (WGS) entry which is preliminary data.</text>
</comment>
<dbReference type="PANTHER" id="PTHR11014:SF169">
    <property type="entry name" value="CLAN MH, FAMILY M20, PEPTIDASE T-LIKE METALLOPEPTIDASE"/>
    <property type="match status" value="1"/>
</dbReference>
<dbReference type="EMBL" id="JAHUZE010000004">
    <property type="protein sequence ID" value="MBV7380343.1"/>
    <property type="molecule type" value="Genomic_DNA"/>
</dbReference>
<dbReference type="PANTHER" id="PTHR11014">
    <property type="entry name" value="PEPTIDASE M20 FAMILY MEMBER"/>
    <property type="match status" value="1"/>
</dbReference>
<reference evidence="3 4" key="1">
    <citation type="submission" date="2021-05" db="EMBL/GenBank/DDBJ databases">
        <title>Culturable bacteria isolated from Daya Bay.</title>
        <authorList>
            <person name="Zheng W."/>
            <person name="Yu S."/>
            <person name="Huang Y."/>
        </authorList>
    </citation>
    <scope>NUCLEOTIDE SEQUENCE [LARGE SCALE GENOMIC DNA]</scope>
    <source>
        <strain evidence="3 4">DP4N28-5</strain>
    </source>
</reference>